<accession>A0A5S3X254</accession>
<reference evidence="3 4" key="1">
    <citation type="submission" date="2018-01" db="EMBL/GenBank/DDBJ databases">
        <authorList>
            <person name="Paulsen S."/>
            <person name="Gram L.K."/>
        </authorList>
    </citation>
    <scope>NUCLEOTIDE SEQUENCE [LARGE SCALE GENOMIC DNA]</scope>
    <source>
        <strain evidence="3 4">S2599</strain>
    </source>
</reference>
<dbReference type="InterPro" id="IPR017850">
    <property type="entry name" value="Alkaline_phosphatase_core_sf"/>
</dbReference>
<feature type="region of interest" description="Disordered" evidence="2">
    <location>
        <begin position="412"/>
        <end position="454"/>
    </location>
</feature>
<reference evidence="4" key="2">
    <citation type="submission" date="2019-06" db="EMBL/GenBank/DDBJ databases">
        <title>Co-occurence of chitin degradation, pigmentation and bioactivity in marine Pseudoalteromonas.</title>
        <authorList>
            <person name="Sonnenschein E.C."/>
            <person name="Bech P.K."/>
        </authorList>
    </citation>
    <scope>NUCLEOTIDE SEQUENCE [LARGE SCALE GENOMIC DNA]</scope>
    <source>
        <strain evidence="4">S2599</strain>
    </source>
</reference>
<feature type="compositionally biased region" description="Polar residues" evidence="2">
    <location>
        <begin position="431"/>
        <end position="451"/>
    </location>
</feature>
<dbReference type="PANTHER" id="PTHR31956">
    <property type="entry name" value="NON-SPECIFIC PHOSPHOLIPASE C4-RELATED"/>
    <property type="match status" value="1"/>
</dbReference>
<dbReference type="AlphaFoldDB" id="A0A5S3X254"/>
<keyword evidence="1" id="KW-0378">Hydrolase</keyword>
<organism evidence="3 4">
    <name type="scientific">Pseudoalteromonas rubra</name>
    <dbReference type="NCBI Taxonomy" id="43658"/>
    <lineage>
        <taxon>Bacteria</taxon>
        <taxon>Pseudomonadati</taxon>
        <taxon>Pseudomonadota</taxon>
        <taxon>Gammaproteobacteria</taxon>
        <taxon>Alteromonadales</taxon>
        <taxon>Pseudoalteromonadaceae</taxon>
        <taxon>Pseudoalteromonas</taxon>
    </lineage>
</organism>
<dbReference type="Pfam" id="PF04185">
    <property type="entry name" value="Phosphoesterase"/>
    <property type="match status" value="1"/>
</dbReference>
<dbReference type="PANTHER" id="PTHR31956:SF1">
    <property type="entry name" value="NON-SPECIFIC PHOSPHOLIPASE C1"/>
    <property type="match status" value="1"/>
</dbReference>
<evidence type="ECO:0000256" key="2">
    <source>
        <dbReference type="SAM" id="MobiDB-lite"/>
    </source>
</evidence>
<dbReference type="GO" id="GO:0009395">
    <property type="term" value="P:phospholipid catabolic process"/>
    <property type="evidence" value="ECO:0007669"/>
    <property type="project" value="TreeGrafter"/>
</dbReference>
<feature type="compositionally biased region" description="Basic and acidic residues" evidence="2">
    <location>
        <begin position="474"/>
        <end position="493"/>
    </location>
</feature>
<comment type="caution">
    <text evidence="3">The sequence shown here is derived from an EMBL/GenBank/DDBJ whole genome shotgun (WGS) entry which is preliminary data.</text>
</comment>
<dbReference type="Proteomes" id="UP000306719">
    <property type="component" value="Unassembled WGS sequence"/>
</dbReference>
<evidence type="ECO:0000256" key="1">
    <source>
        <dbReference type="ARBA" id="ARBA00022801"/>
    </source>
</evidence>
<feature type="compositionally biased region" description="Basic and acidic residues" evidence="2">
    <location>
        <begin position="507"/>
        <end position="522"/>
    </location>
</feature>
<dbReference type="SUPFAM" id="SSF53649">
    <property type="entry name" value="Alkaline phosphatase-like"/>
    <property type="match status" value="1"/>
</dbReference>
<name>A0A5S3X254_9GAMM</name>
<dbReference type="EMBL" id="PNCJ01000013">
    <property type="protein sequence ID" value="TMP37775.1"/>
    <property type="molecule type" value="Genomic_DNA"/>
</dbReference>
<dbReference type="Gene3D" id="3.40.720.10">
    <property type="entry name" value="Alkaline Phosphatase, subunit A"/>
    <property type="match status" value="2"/>
</dbReference>
<feature type="region of interest" description="Disordered" evidence="2">
    <location>
        <begin position="503"/>
        <end position="522"/>
    </location>
</feature>
<gene>
    <name evidence="3" type="ORF">CWB98_09375</name>
</gene>
<sequence length="522" mass="58599">MQSSNNQLNQVDHFVVVMLENRSFDHMLGFLYTDEGNRSPLGHAFEGLTGSETNPDDNGDLISVFKIPADQHPYFWPGTDPGEGYYNTNSQLFGDHHTPPAGTVATNQGFVKDFAYTLSWQRKDNAQKPGSWQIVEGTKASDIMGMYTPELLPVLSGLAKGYAVCDHWYCSVPTETLPNRAFVQMATSQGRLNDHDKVYNATSIYNRFEDAGLSWGLFGYEDDAILTRQSLAALPKSPEHGQFGNFEDFTQAATSGTLPHYSFLAPEWGSDGNSQHPNYDVAKGEQYLQAIYEALRQSPRWDKTLLIITYDEHGGCYDHVPPPENAAQPKDCPDNDGFNFQRFGVRVPTVLVSPRIPAGTVFRISEPDTDLNASSPAPTALDHTSILATLEQRFGLPPLTARDAAAPDIGNVLSLSTPRRDDPLEGISAPRSESQPPLEGQTQHQQGNDWQPQADHLQKVEAELVAMLPLNGDYRNRETPHFDNREDAKRYARDRYHRYYSEYNATHYDRDEYHRNNSHRDK</sequence>
<protein>
    <submittedName>
        <fullName evidence="3">Phosphoesterase</fullName>
    </submittedName>
</protein>
<evidence type="ECO:0000313" key="4">
    <source>
        <dbReference type="Proteomes" id="UP000306719"/>
    </source>
</evidence>
<proteinExistence type="predicted"/>
<feature type="region of interest" description="Disordered" evidence="2">
    <location>
        <begin position="473"/>
        <end position="493"/>
    </location>
</feature>
<dbReference type="InterPro" id="IPR007312">
    <property type="entry name" value="Phosphoesterase"/>
</dbReference>
<dbReference type="RefSeq" id="WP_138544610.1">
    <property type="nucleotide sequence ID" value="NZ_PNCJ01000013.1"/>
</dbReference>
<dbReference type="OrthoDB" id="9770871at2"/>
<dbReference type="GO" id="GO:0042578">
    <property type="term" value="F:phosphoric ester hydrolase activity"/>
    <property type="evidence" value="ECO:0007669"/>
    <property type="project" value="UniProtKB-ARBA"/>
</dbReference>
<evidence type="ECO:0000313" key="3">
    <source>
        <dbReference type="EMBL" id="TMP37775.1"/>
    </source>
</evidence>